<dbReference type="Proteomes" id="UP000565262">
    <property type="component" value="Unassembled WGS sequence"/>
</dbReference>
<name>A0A839IWF6_9GAMM</name>
<feature type="non-terminal residue" evidence="1">
    <location>
        <position position="1"/>
    </location>
</feature>
<evidence type="ECO:0000313" key="1">
    <source>
        <dbReference type="EMBL" id="MBB1489705.1"/>
    </source>
</evidence>
<evidence type="ECO:0000313" key="2">
    <source>
        <dbReference type="Proteomes" id="UP000565262"/>
    </source>
</evidence>
<organism evidence="1 2">
    <name type="scientific">Oceanospirillum sediminis</name>
    <dbReference type="NCBI Taxonomy" id="2760088"/>
    <lineage>
        <taxon>Bacteria</taxon>
        <taxon>Pseudomonadati</taxon>
        <taxon>Pseudomonadota</taxon>
        <taxon>Gammaproteobacteria</taxon>
        <taxon>Oceanospirillales</taxon>
        <taxon>Oceanospirillaceae</taxon>
        <taxon>Oceanospirillum</taxon>
    </lineage>
</organism>
<sequence length="162" mass="17023">PSEIHEQSANGNTTAYYVVKAVDEEGNPLADQPTGTVNVSFTDGTATAGDDYTFNNTTVTVGSAFSAESVDDALTDSGENFVVSLDSGSFSDADTYEKVEYAPDTVTTTILDEADDDSAFTLKLFPSDEDGNIITDPSEIHEDGANGDTTAYYVVKAVDSDG</sequence>
<keyword evidence="2" id="KW-1185">Reference proteome</keyword>
<dbReference type="SUPFAM" id="SSF141072">
    <property type="entry name" value="CalX-like"/>
    <property type="match status" value="1"/>
</dbReference>
<protein>
    <submittedName>
        <fullName evidence="1">Uncharacterized protein</fullName>
    </submittedName>
</protein>
<gene>
    <name evidence="1" type="ORF">H4O21_24150</name>
</gene>
<dbReference type="InterPro" id="IPR038081">
    <property type="entry name" value="CalX-like_sf"/>
</dbReference>
<proteinExistence type="predicted"/>
<reference evidence="1 2" key="1">
    <citation type="submission" date="2020-08" db="EMBL/GenBank/DDBJ databases">
        <title>Oceanospirillum sp. nov. isolated from marine sediment.</title>
        <authorList>
            <person name="Ji X."/>
        </authorList>
    </citation>
    <scope>NUCLEOTIDE SEQUENCE [LARGE SCALE GENOMIC DNA]</scope>
    <source>
        <strain evidence="1 2">D5</strain>
    </source>
</reference>
<feature type="non-terminal residue" evidence="1">
    <location>
        <position position="162"/>
    </location>
</feature>
<accession>A0A839IWF6</accession>
<dbReference type="RefSeq" id="WP_182812435.1">
    <property type="nucleotide sequence ID" value="NZ_JACJFM010000114.1"/>
</dbReference>
<dbReference type="EMBL" id="JACJFM010000114">
    <property type="protein sequence ID" value="MBB1489705.1"/>
    <property type="molecule type" value="Genomic_DNA"/>
</dbReference>
<dbReference type="AlphaFoldDB" id="A0A839IWF6"/>
<comment type="caution">
    <text evidence="1">The sequence shown here is derived from an EMBL/GenBank/DDBJ whole genome shotgun (WGS) entry which is preliminary data.</text>
</comment>